<feature type="compositionally biased region" description="Basic and acidic residues" evidence="1">
    <location>
        <begin position="12"/>
        <end position="21"/>
    </location>
</feature>
<evidence type="ECO:0000313" key="3">
    <source>
        <dbReference type="Proteomes" id="UP000038010"/>
    </source>
</evidence>
<keyword evidence="3" id="KW-1185">Reference proteome</keyword>
<protein>
    <submittedName>
        <fullName evidence="2">Uncharacterized protein</fullName>
    </submittedName>
</protein>
<feature type="region of interest" description="Disordered" evidence="1">
    <location>
        <begin position="1"/>
        <end position="91"/>
    </location>
</feature>
<reference evidence="2 3" key="1">
    <citation type="submission" date="2015-06" db="EMBL/GenBank/DDBJ databases">
        <title>Draft genome of the ant-associated black yeast Phialophora attae CBS 131958.</title>
        <authorList>
            <person name="Moreno L.F."/>
            <person name="Stielow B.J."/>
            <person name="de Hoog S."/>
            <person name="Vicente V.A."/>
            <person name="Weiss V.A."/>
            <person name="de Vries M."/>
            <person name="Cruz L.M."/>
            <person name="Souza E.M."/>
        </authorList>
    </citation>
    <scope>NUCLEOTIDE SEQUENCE [LARGE SCALE GENOMIC DNA]</scope>
    <source>
        <strain evidence="2 3">CBS 131958</strain>
    </source>
</reference>
<dbReference type="VEuPathDB" id="FungiDB:AB675_10689"/>
<dbReference type="Proteomes" id="UP000038010">
    <property type="component" value="Unassembled WGS sequence"/>
</dbReference>
<accession>A0A0N0NN30</accession>
<name>A0A0N0NN30_9EURO</name>
<proteinExistence type="predicted"/>
<dbReference type="EMBL" id="LFJN01000011">
    <property type="protein sequence ID" value="KPI40909.1"/>
    <property type="molecule type" value="Genomic_DNA"/>
</dbReference>
<evidence type="ECO:0000256" key="1">
    <source>
        <dbReference type="SAM" id="MobiDB-lite"/>
    </source>
</evidence>
<evidence type="ECO:0000313" key="2">
    <source>
        <dbReference type="EMBL" id="KPI40909.1"/>
    </source>
</evidence>
<dbReference type="AlphaFoldDB" id="A0A0N0NN30"/>
<dbReference type="RefSeq" id="XP_018000872.1">
    <property type="nucleotide sequence ID" value="XM_018139476.1"/>
</dbReference>
<comment type="caution">
    <text evidence="2">The sequence shown here is derived from an EMBL/GenBank/DDBJ whole genome shotgun (WGS) entry which is preliminary data.</text>
</comment>
<sequence>MAPSHRYNTRSRAREQSRIAEQEPLQEASDETDPSQNEGPSEAVPTTVEEGSESDESDDEMDEDEVDSDTEDKIDSDAEDEDSDQVDFVIESSNGRFKTCQTTASQDDDMWAVANGLIASIKMPKADDVLNDYVINVNGHYVEDGDEPPHGCDPGRMEEGSIGHWIADGAGGIYITLLEHEKEDEDE</sequence>
<gene>
    <name evidence="2" type="ORF">AB675_10689</name>
</gene>
<dbReference type="GeneID" id="28731356"/>
<feature type="compositionally biased region" description="Acidic residues" evidence="1">
    <location>
        <begin position="50"/>
        <end position="70"/>
    </location>
</feature>
<organism evidence="2 3">
    <name type="scientific">Cyphellophora attinorum</name>
    <dbReference type="NCBI Taxonomy" id="1664694"/>
    <lineage>
        <taxon>Eukaryota</taxon>
        <taxon>Fungi</taxon>
        <taxon>Dikarya</taxon>
        <taxon>Ascomycota</taxon>
        <taxon>Pezizomycotina</taxon>
        <taxon>Eurotiomycetes</taxon>
        <taxon>Chaetothyriomycetidae</taxon>
        <taxon>Chaetothyriales</taxon>
        <taxon>Cyphellophoraceae</taxon>
        <taxon>Cyphellophora</taxon>
    </lineage>
</organism>